<evidence type="ECO:0000259" key="5">
    <source>
        <dbReference type="Pfam" id="PF00171"/>
    </source>
</evidence>
<feature type="domain" description="Aldehyde dehydrogenase" evidence="5">
    <location>
        <begin position="41"/>
        <end position="491"/>
    </location>
</feature>
<evidence type="ECO:0000256" key="2">
    <source>
        <dbReference type="PROSITE-ProRule" id="PRU10007"/>
    </source>
</evidence>
<dbReference type="OrthoDB" id="6882680at2"/>
<dbReference type="GO" id="GO:0009450">
    <property type="term" value="P:gamma-aminobutyric acid catabolic process"/>
    <property type="evidence" value="ECO:0007669"/>
    <property type="project" value="TreeGrafter"/>
</dbReference>
<protein>
    <submittedName>
        <fullName evidence="6">Aldehyde dehydrogenase (NAD+)</fullName>
        <ecNumber evidence="6">1.2.1.3</ecNumber>
    </submittedName>
</protein>
<dbReference type="RefSeq" id="WP_011437173.1">
    <property type="nucleotide sequence ID" value="NC_007777.1"/>
</dbReference>
<dbReference type="eggNOG" id="COG1012">
    <property type="taxonomic scope" value="Bacteria"/>
</dbReference>
<keyword evidence="1 3" id="KW-0560">Oxidoreductase</keyword>
<dbReference type="PANTHER" id="PTHR43353">
    <property type="entry name" value="SUCCINATE-SEMIALDEHYDE DEHYDROGENASE, MITOCHONDRIAL"/>
    <property type="match status" value="1"/>
</dbReference>
<keyword evidence="7" id="KW-1185">Reference proteome</keyword>
<feature type="active site" evidence="2">
    <location>
        <position position="271"/>
    </location>
</feature>
<dbReference type="PhylomeDB" id="Q2J999"/>
<dbReference type="KEGG" id="fra:Francci3_2784"/>
<organism evidence="6 7">
    <name type="scientific">Frankia casuarinae (strain DSM 45818 / CECT 9043 / HFP020203 / CcI3)</name>
    <dbReference type="NCBI Taxonomy" id="106370"/>
    <lineage>
        <taxon>Bacteria</taxon>
        <taxon>Bacillati</taxon>
        <taxon>Actinomycetota</taxon>
        <taxon>Actinomycetes</taxon>
        <taxon>Frankiales</taxon>
        <taxon>Frankiaceae</taxon>
        <taxon>Frankia</taxon>
    </lineage>
</organism>
<comment type="similarity">
    <text evidence="3">Belongs to the aldehyde dehydrogenase family.</text>
</comment>
<dbReference type="InterPro" id="IPR029510">
    <property type="entry name" value="Ald_DH_CS_GLU"/>
</dbReference>
<dbReference type="Proteomes" id="UP000001937">
    <property type="component" value="Chromosome"/>
</dbReference>
<dbReference type="GO" id="GO:0004777">
    <property type="term" value="F:succinate-semialdehyde dehydrogenase (NAD+) activity"/>
    <property type="evidence" value="ECO:0007669"/>
    <property type="project" value="TreeGrafter"/>
</dbReference>
<dbReference type="Gene3D" id="3.40.309.10">
    <property type="entry name" value="Aldehyde Dehydrogenase, Chain A, domain 2"/>
    <property type="match status" value="1"/>
</dbReference>
<dbReference type="InterPro" id="IPR016162">
    <property type="entry name" value="Ald_DH_N"/>
</dbReference>
<dbReference type="Pfam" id="PF00171">
    <property type="entry name" value="Aldedh"/>
    <property type="match status" value="1"/>
</dbReference>
<dbReference type="Gene3D" id="3.40.605.10">
    <property type="entry name" value="Aldehyde Dehydrogenase, Chain A, domain 1"/>
    <property type="match status" value="1"/>
</dbReference>
<proteinExistence type="inferred from homology"/>
<evidence type="ECO:0000256" key="1">
    <source>
        <dbReference type="ARBA" id="ARBA00023002"/>
    </source>
</evidence>
<dbReference type="EC" id="1.2.1.3" evidence="6"/>
<gene>
    <name evidence="6" type="ordered locus">Francci3_2784</name>
</gene>
<evidence type="ECO:0000256" key="4">
    <source>
        <dbReference type="SAM" id="MobiDB-lite"/>
    </source>
</evidence>
<dbReference type="AlphaFoldDB" id="Q2J999"/>
<dbReference type="SUPFAM" id="SSF53720">
    <property type="entry name" value="ALDH-like"/>
    <property type="match status" value="1"/>
</dbReference>
<evidence type="ECO:0000256" key="3">
    <source>
        <dbReference type="RuleBase" id="RU003345"/>
    </source>
</evidence>
<dbReference type="InterPro" id="IPR050740">
    <property type="entry name" value="Aldehyde_DH_Superfamily"/>
</dbReference>
<dbReference type="CDD" id="cd07099">
    <property type="entry name" value="ALDH_DDALDH"/>
    <property type="match status" value="1"/>
</dbReference>
<dbReference type="STRING" id="106370.Francci3_2784"/>
<dbReference type="GO" id="GO:0004029">
    <property type="term" value="F:aldehyde dehydrogenase (NAD+) activity"/>
    <property type="evidence" value="ECO:0007669"/>
    <property type="project" value="UniProtKB-EC"/>
</dbReference>
<evidence type="ECO:0000313" key="6">
    <source>
        <dbReference type="EMBL" id="ABD12143.1"/>
    </source>
</evidence>
<dbReference type="PANTHER" id="PTHR43353:SF5">
    <property type="entry name" value="SUCCINATE-SEMIALDEHYDE DEHYDROGENASE, MITOCHONDRIAL"/>
    <property type="match status" value="1"/>
</dbReference>
<dbReference type="PROSITE" id="PS00687">
    <property type="entry name" value="ALDEHYDE_DEHYDR_GLU"/>
    <property type="match status" value="1"/>
</dbReference>
<reference evidence="6 7" key="1">
    <citation type="journal article" date="2007" name="Genome Res.">
        <title>Genome characteristics of facultatively symbiotic Frankia sp. strains reflect host range and host plant biogeography.</title>
        <authorList>
            <person name="Normand P."/>
            <person name="Lapierre P."/>
            <person name="Tisa L.S."/>
            <person name="Gogarten J.P."/>
            <person name="Alloisio N."/>
            <person name="Bagnarol E."/>
            <person name="Bassi C.A."/>
            <person name="Berry A.M."/>
            <person name="Bickhart D.M."/>
            <person name="Choisne N."/>
            <person name="Couloux A."/>
            <person name="Cournoyer B."/>
            <person name="Cruveiller S."/>
            <person name="Daubin V."/>
            <person name="Demange N."/>
            <person name="Francino M.P."/>
            <person name="Goltsman E."/>
            <person name="Huang Y."/>
            <person name="Kopp O.R."/>
            <person name="Labarre L."/>
            <person name="Lapidus A."/>
            <person name="Lavire C."/>
            <person name="Marechal J."/>
            <person name="Martinez M."/>
            <person name="Mastronunzio J.E."/>
            <person name="Mullin B.C."/>
            <person name="Niemann J."/>
            <person name="Pujic P."/>
            <person name="Rawnsley T."/>
            <person name="Rouy Z."/>
            <person name="Schenowitz C."/>
            <person name="Sellstedt A."/>
            <person name="Tavares F."/>
            <person name="Tomkins J.P."/>
            <person name="Vallenet D."/>
            <person name="Valverde C."/>
            <person name="Wall L.G."/>
            <person name="Wang Y."/>
            <person name="Medigue C."/>
            <person name="Benson D.R."/>
        </authorList>
    </citation>
    <scope>NUCLEOTIDE SEQUENCE [LARGE SCALE GENOMIC DNA]</scope>
    <source>
        <strain evidence="7">DSM 45818 / CECT 9043 / CcI3</strain>
    </source>
</reference>
<evidence type="ECO:0000313" key="7">
    <source>
        <dbReference type="Proteomes" id="UP000001937"/>
    </source>
</evidence>
<feature type="region of interest" description="Disordered" evidence="4">
    <location>
        <begin position="543"/>
        <end position="581"/>
    </location>
</feature>
<sequence length="581" mass="59906">MRPTPQNPQNPQNPQTVANRETGVTEGVGPAVYPAAGIGTLLSTDPATGAVVASFPVMEPTQVRAAVASARSAAGWWAGLAAARRRDHLLRWAAHLVRHETELIDLLHAENGKTAADARIELLLTLEHIRWAARNAARVLRTRRVSPGPFLANHTGRIEYRPFGVVGVIGPWNYPLFTPSGSIAYALAAGNTVVFKPSEYTPAVGAYLVAAFAAANPDAPAGVLTMVTGFGPTGAALCTAGVDKIAFTGSPATGRLVMAACASSLVPVVIECGGKDPLIVADDADVAAAARAAAWGAMSNGGQTCAGVERIYVTEAVAAPFLAALRRELDGVRPGADRDASYGPMTMPGQAAIVRRHVADALARGATALIGGTESVGDTFIEPVVLVDVPEGSPAVQEETFGPVATVRTVADVDEAVTLANGTPYALGATVFSRSRGDEIASRLDAGMVSVNAVLAFAGMPALPFGGSGESGFGRVHGAEGLREFVRPRSVATLRMHVPGATLTTFRRTPGALAVTAVTARLRHGGGWAGWASRVAGRVRPVGGAAGPLDRPLGGHVGSDEGFRPGRLRLRKSSGSRPDGR</sequence>
<dbReference type="InterPro" id="IPR015590">
    <property type="entry name" value="Aldehyde_DH_dom"/>
</dbReference>
<dbReference type="HOGENOM" id="CLU_005391_1_0_11"/>
<name>Q2J999_FRACC</name>
<dbReference type="InterPro" id="IPR016163">
    <property type="entry name" value="Ald_DH_C"/>
</dbReference>
<accession>Q2J999</accession>
<dbReference type="EMBL" id="CP000249">
    <property type="protein sequence ID" value="ABD12143.1"/>
    <property type="molecule type" value="Genomic_DNA"/>
</dbReference>
<dbReference type="InterPro" id="IPR016161">
    <property type="entry name" value="Ald_DH/histidinol_DH"/>
</dbReference>